<protein>
    <submittedName>
        <fullName evidence="2">Variant erythrocyte surface antigen-1 family protein</fullName>
    </submittedName>
</protein>
<name>A0AAV4LZH3_BABCB</name>
<dbReference type="AlphaFoldDB" id="A0AAV4LZH3"/>
<proteinExistence type="predicted"/>
<gene>
    <name evidence="2" type="ORF">BcabD6B2_45990</name>
</gene>
<comment type="caution">
    <text evidence="2">The sequence shown here is derived from an EMBL/GenBank/DDBJ whole genome shotgun (WGS) entry which is preliminary data.</text>
</comment>
<feature type="region of interest" description="Disordered" evidence="1">
    <location>
        <begin position="137"/>
        <end position="160"/>
    </location>
</feature>
<feature type="compositionally biased region" description="Low complexity" evidence="1">
    <location>
        <begin position="145"/>
        <end position="157"/>
    </location>
</feature>
<accession>A0AAV4LZH3</accession>
<reference evidence="2 3" key="1">
    <citation type="submission" date="2021-06" db="EMBL/GenBank/DDBJ databases">
        <title>Genome sequence of Babesia caballi.</title>
        <authorList>
            <person name="Yamagishi J."/>
            <person name="Kidaka T."/>
            <person name="Ochi A."/>
        </authorList>
    </citation>
    <scope>NUCLEOTIDE SEQUENCE [LARGE SCALE GENOMIC DNA]</scope>
    <source>
        <strain evidence="2">USDA-D6B2</strain>
    </source>
</reference>
<feature type="region of interest" description="Disordered" evidence="1">
    <location>
        <begin position="1"/>
        <end position="20"/>
    </location>
</feature>
<evidence type="ECO:0000313" key="2">
    <source>
        <dbReference type="EMBL" id="GIX65164.1"/>
    </source>
</evidence>
<dbReference type="EMBL" id="BPLF01000004">
    <property type="protein sequence ID" value="GIX65164.1"/>
    <property type="molecule type" value="Genomic_DNA"/>
</dbReference>
<dbReference type="GeneID" id="94196645"/>
<sequence>MGAQSTRPGSNGPYDSLTKKPTNLKEAIDWVLRFSGRDKRSTDDHEGAKIGADAVKCLADEVVEVLKKADYGAFKCLKDMAKHNLCDGSDCNSPNAKACLSVVILQNLIDNLIESLSRFIGYDANWDGTITGKGIAIGRDGPGSKGKPNGPSKPWGNENEKNKSAIGYVLAYNPKKATWKDSYNKGNGDAKTCADNFMTAVTIIFEKLTKLYFDCRIDSTWSGQQLNINRSGRLYEYLFNEGFREEYLNTLYVPEFEILNRNLVTGDPKKLEGLYINGLLGAVFGEFGRAMVDGNDNKIRTKNSGRPLRCSYDAFINALMRGADESFKHFNKPNYGLCSLHMESQCDTSCNTLPKNMAIVSSFDDYPFTKLYILAAAYRRNTDQSYKSVIFKTLGAVTCGAGLGTAAYFTNAFGLLPVIASVVS</sequence>
<organism evidence="2 3">
    <name type="scientific">Babesia caballi</name>
    <dbReference type="NCBI Taxonomy" id="5871"/>
    <lineage>
        <taxon>Eukaryota</taxon>
        <taxon>Sar</taxon>
        <taxon>Alveolata</taxon>
        <taxon>Apicomplexa</taxon>
        <taxon>Aconoidasida</taxon>
        <taxon>Piroplasmida</taxon>
        <taxon>Babesiidae</taxon>
        <taxon>Babesia</taxon>
    </lineage>
</organism>
<keyword evidence="3" id="KW-1185">Reference proteome</keyword>
<evidence type="ECO:0000256" key="1">
    <source>
        <dbReference type="SAM" id="MobiDB-lite"/>
    </source>
</evidence>
<dbReference type="Proteomes" id="UP001497744">
    <property type="component" value="Unassembled WGS sequence"/>
</dbReference>
<dbReference type="RefSeq" id="XP_067717233.1">
    <property type="nucleotide sequence ID" value="XM_067861132.1"/>
</dbReference>
<evidence type="ECO:0000313" key="3">
    <source>
        <dbReference type="Proteomes" id="UP001497744"/>
    </source>
</evidence>